<comment type="caution">
    <text evidence="7">The sequence shown here is derived from an EMBL/GenBank/DDBJ whole genome shotgun (WGS) entry which is preliminary data.</text>
</comment>
<evidence type="ECO:0000259" key="6">
    <source>
        <dbReference type="SMART" id="SM00479"/>
    </source>
</evidence>
<dbReference type="GO" id="GO:0004527">
    <property type="term" value="F:exonuclease activity"/>
    <property type="evidence" value="ECO:0007669"/>
    <property type="project" value="UniProtKB-KW"/>
</dbReference>
<dbReference type="SMART" id="SM00479">
    <property type="entry name" value="EXOIII"/>
    <property type="match status" value="1"/>
</dbReference>
<dbReference type="PANTHER" id="PTHR12801:SF45">
    <property type="entry name" value="RNA EXONUCLEASE 4"/>
    <property type="match status" value="1"/>
</dbReference>
<dbReference type="Gene3D" id="3.30.420.10">
    <property type="entry name" value="Ribonuclease H-like superfamily/Ribonuclease H"/>
    <property type="match status" value="1"/>
</dbReference>
<evidence type="ECO:0000313" key="7">
    <source>
        <dbReference type="EMBL" id="KAG7530397.1"/>
    </source>
</evidence>
<evidence type="ECO:0000313" key="8">
    <source>
        <dbReference type="Proteomes" id="UP000812966"/>
    </source>
</evidence>
<dbReference type="Pfam" id="PF00929">
    <property type="entry name" value="RNase_T"/>
    <property type="match status" value="1"/>
</dbReference>
<gene>
    <name evidence="7" type="ORF">FFLO_05060</name>
</gene>
<keyword evidence="3" id="KW-0378">Hydrolase</keyword>
<reference evidence="7" key="1">
    <citation type="submission" date="2020-04" db="EMBL/GenBank/DDBJ databases">
        <title>Analysis of mating type loci in Filobasidium floriforme.</title>
        <authorList>
            <person name="Nowrousian M."/>
        </authorList>
    </citation>
    <scope>NUCLEOTIDE SEQUENCE</scope>
    <source>
        <strain evidence="7">CBS 6242</strain>
    </source>
</reference>
<dbReference type="InterPro" id="IPR012337">
    <property type="entry name" value="RNaseH-like_sf"/>
</dbReference>
<evidence type="ECO:0000256" key="3">
    <source>
        <dbReference type="ARBA" id="ARBA00022801"/>
    </source>
</evidence>
<dbReference type="InterPro" id="IPR036397">
    <property type="entry name" value="RNaseH_sf"/>
</dbReference>
<protein>
    <recommendedName>
        <fullName evidence="6">Exonuclease domain-containing protein</fullName>
    </recommendedName>
</protein>
<evidence type="ECO:0000256" key="2">
    <source>
        <dbReference type="ARBA" id="ARBA00022722"/>
    </source>
</evidence>
<keyword evidence="8" id="KW-1185">Reference proteome</keyword>
<keyword evidence="1" id="KW-0698">rRNA processing</keyword>
<feature type="domain" description="Exonuclease" evidence="6">
    <location>
        <begin position="7"/>
        <end position="178"/>
    </location>
</feature>
<keyword evidence="2" id="KW-0540">Nuclease</keyword>
<dbReference type="Proteomes" id="UP000812966">
    <property type="component" value="Unassembled WGS sequence"/>
</dbReference>
<dbReference type="InterPro" id="IPR047021">
    <property type="entry name" value="REXO1/3/4-like"/>
</dbReference>
<dbReference type="GO" id="GO:0006364">
    <property type="term" value="P:rRNA processing"/>
    <property type="evidence" value="ECO:0007669"/>
    <property type="project" value="UniProtKB-KW"/>
</dbReference>
<proteinExistence type="predicted"/>
<dbReference type="PANTHER" id="PTHR12801">
    <property type="entry name" value="RNA EXONUCLEASE REXO1 / RECO3 FAMILY MEMBER-RELATED"/>
    <property type="match status" value="1"/>
</dbReference>
<evidence type="ECO:0000256" key="5">
    <source>
        <dbReference type="ARBA" id="ARBA00025599"/>
    </source>
</evidence>
<comment type="function">
    <text evidence="5">Exoribonuclease involved in ribosome biosynthesis. Involved in the processing of ITS1, the internal transcribed spacer localized between the 18S and 5.8S rRNAs.</text>
</comment>
<evidence type="ECO:0000256" key="1">
    <source>
        <dbReference type="ARBA" id="ARBA00022552"/>
    </source>
</evidence>
<sequence>MTKPLSDYVAIDCEMVITTKQGFASENIALARVAVVNHDGKVVYESFVHVHPDCVEDYCTKSSGVRASDLVDAPKFEDVQAKVREVIRGKIVIGHALFNDLAALKIRLPVERTRDTALYYPIRQRMQVLKEGQYPALVKVAKDVLGRDIQVGDEGHSPVEDAKAAFDVYLVHREAWEEASVEGKDVTSGIPNHYVDWYF</sequence>
<organism evidence="7 8">
    <name type="scientific">Filobasidium floriforme</name>
    <dbReference type="NCBI Taxonomy" id="5210"/>
    <lineage>
        <taxon>Eukaryota</taxon>
        <taxon>Fungi</taxon>
        <taxon>Dikarya</taxon>
        <taxon>Basidiomycota</taxon>
        <taxon>Agaricomycotina</taxon>
        <taxon>Tremellomycetes</taxon>
        <taxon>Filobasidiales</taxon>
        <taxon>Filobasidiaceae</taxon>
        <taxon>Filobasidium</taxon>
    </lineage>
</organism>
<dbReference type="GO" id="GO:0003676">
    <property type="term" value="F:nucleic acid binding"/>
    <property type="evidence" value="ECO:0007669"/>
    <property type="project" value="InterPro"/>
</dbReference>
<dbReference type="GO" id="GO:0005634">
    <property type="term" value="C:nucleus"/>
    <property type="evidence" value="ECO:0007669"/>
    <property type="project" value="TreeGrafter"/>
</dbReference>
<dbReference type="SUPFAM" id="SSF53098">
    <property type="entry name" value="Ribonuclease H-like"/>
    <property type="match status" value="1"/>
</dbReference>
<dbReference type="EMBL" id="JABELV010000119">
    <property type="protein sequence ID" value="KAG7530397.1"/>
    <property type="molecule type" value="Genomic_DNA"/>
</dbReference>
<dbReference type="AlphaFoldDB" id="A0A8K0JJ73"/>
<name>A0A8K0JJ73_9TREE</name>
<accession>A0A8K0JJ73</accession>
<dbReference type="GO" id="GO:0000027">
    <property type="term" value="P:ribosomal large subunit assembly"/>
    <property type="evidence" value="ECO:0007669"/>
    <property type="project" value="TreeGrafter"/>
</dbReference>
<keyword evidence="4" id="KW-0269">Exonuclease</keyword>
<dbReference type="InterPro" id="IPR013520">
    <property type="entry name" value="Ribonucl_H"/>
</dbReference>
<evidence type="ECO:0000256" key="4">
    <source>
        <dbReference type="ARBA" id="ARBA00022839"/>
    </source>
</evidence>